<proteinExistence type="predicted"/>
<dbReference type="Proteomes" id="UP000748308">
    <property type="component" value="Unassembled WGS sequence"/>
</dbReference>
<comment type="caution">
    <text evidence="2">The sequence shown here is derived from an EMBL/GenBank/DDBJ whole genome shotgun (WGS) entry which is preliminary data.</text>
</comment>
<feature type="region of interest" description="Disordered" evidence="1">
    <location>
        <begin position="1"/>
        <end position="27"/>
    </location>
</feature>
<dbReference type="AlphaFoldDB" id="A0A938BRK5"/>
<accession>A0A938BRK5</accession>
<evidence type="ECO:0000256" key="1">
    <source>
        <dbReference type="SAM" id="MobiDB-lite"/>
    </source>
</evidence>
<name>A0A938BRK5_UNCEI</name>
<evidence type="ECO:0000313" key="2">
    <source>
        <dbReference type="EMBL" id="MBM3318407.1"/>
    </source>
</evidence>
<sequence length="99" mass="10952">MRGARGSGGQPAPLRSPAAKRRAEAERRKRVAVTTDWEELMALADADSVRAYLMKERYTKGDVISHKAFGLGIVIREVDPGKIQVSFKDGVKLLVCNWP</sequence>
<organism evidence="2 3">
    <name type="scientific">Eiseniibacteriota bacterium</name>
    <dbReference type="NCBI Taxonomy" id="2212470"/>
    <lineage>
        <taxon>Bacteria</taxon>
        <taxon>Candidatus Eiseniibacteriota</taxon>
    </lineage>
</organism>
<evidence type="ECO:0000313" key="3">
    <source>
        <dbReference type="Proteomes" id="UP000748308"/>
    </source>
</evidence>
<protein>
    <submittedName>
        <fullName evidence="2">Uncharacterized protein</fullName>
    </submittedName>
</protein>
<dbReference type="EMBL" id="VGIY01000348">
    <property type="protein sequence ID" value="MBM3318407.1"/>
    <property type="molecule type" value="Genomic_DNA"/>
</dbReference>
<gene>
    <name evidence="2" type="ORF">FJY75_11205</name>
</gene>
<reference evidence="2" key="1">
    <citation type="submission" date="2019-03" db="EMBL/GenBank/DDBJ databases">
        <title>Lake Tanganyika Metagenome-Assembled Genomes (MAGs).</title>
        <authorList>
            <person name="Tran P."/>
        </authorList>
    </citation>
    <scope>NUCLEOTIDE SEQUENCE</scope>
    <source>
        <strain evidence="2">M_DeepCast_400m_m2_100</strain>
    </source>
</reference>